<dbReference type="InterPro" id="IPR013750">
    <property type="entry name" value="GHMP_kinase_C_dom"/>
</dbReference>
<gene>
    <name evidence="14" type="primary">galK</name>
    <name evidence="14" type="ORF">QQ91_0003165</name>
</gene>
<keyword evidence="15" id="KW-1185">Reference proteome</keyword>
<dbReference type="InterPro" id="IPR006203">
    <property type="entry name" value="GHMP_knse_ATP-bd_CS"/>
</dbReference>
<keyword evidence="8" id="KW-0299">Galactose metabolism</keyword>
<dbReference type="Pfam" id="PF08544">
    <property type="entry name" value="GHMP_kinases_C"/>
    <property type="match status" value="1"/>
</dbReference>
<comment type="caution">
    <text evidence="14">The sequence shown here is derived from an EMBL/GenBank/DDBJ whole genome shotgun (WGS) entry which is preliminary data.</text>
</comment>
<dbReference type="GO" id="GO:0006012">
    <property type="term" value="P:galactose metabolic process"/>
    <property type="evidence" value="ECO:0007669"/>
    <property type="project" value="UniProtKB-UniRule"/>
</dbReference>
<keyword evidence="6" id="KW-0067">ATP-binding</keyword>
<dbReference type="PANTHER" id="PTHR10457">
    <property type="entry name" value="MEVALONATE KINASE/GALACTOKINASE"/>
    <property type="match status" value="1"/>
</dbReference>
<comment type="similarity">
    <text evidence="1">Belongs to the GHMP kinase family. GalK subfamily.</text>
</comment>
<evidence type="ECO:0000313" key="14">
    <source>
        <dbReference type="EMBL" id="MCM1981830.1"/>
    </source>
</evidence>
<evidence type="ECO:0000313" key="15">
    <source>
        <dbReference type="Proteomes" id="UP000031561"/>
    </source>
</evidence>
<dbReference type="GO" id="GO:0005524">
    <property type="term" value="F:ATP binding"/>
    <property type="evidence" value="ECO:0007669"/>
    <property type="project" value="UniProtKB-UniRule"/>
</dbReference>
<dbReference type="InterPro" id="IPR020568">
    <property type="entry name" value="Ribosomal_Su5_D2-typ_SF"/>
</dbReference>
<keyword evidence="3" id="KW-0479">Metal-binding</keyword>
<evidence type="ECO:0000256" key="9">
    <source>
        <dbReference type="ARBA" id="ARBA00023277"/>
    </source>
</evidence>
<accession>A0ABD4SZQ7</accession>
<dbReference type="SUPFAM" id="SSF55060">
    <property type="entry name" value="GHMP Kinase, C-terminal domain"/>
    <property type="match status" value="1"/>
</dbReference>
<keyword evidence="7" id="KW-0460">Magnesium</keyword>
<dbReference type="InterPro" id="IPR006206">
    <property type="entry name" value="Mevalonate/galactokinase"/>
</dbReference>
<evidence type="ECO:0000256" key="6">
    <source>
        <dbReference type="ARBA" id="ARBA00022840"/>
    </source>
</evidence>
<sequence>MSNSFQAVFGTHPLCEATAQGRVNLLGEHTDYNEGFVLPTLIPLATQVAIGPRSDPGYGIYSTAWDKPLQVLSLSPPFSGSACYVLGSLHLLQTRGVQVPPINVWIDSSIPMGRGLSSSAALVVALLRSLRTWLHLNLADLELAQLAQQVEHQYAGVRCGIMDPLTISVAHAGDLFFLDTRSLEYQHLPWPAADLLILDSGISRDLARSGYNQRRLECEQAAQGLQVPTLRSIQSLSQLRGLPPLLYRRAKHVYTENQRVLKASQGGSADQLGKLMNASHHSLKVDFQVSTPELDALVNLLQRHPAVWGARLTGAGFGGACVALVEPHQAPTVAASVLAQYPGPGQLLLPDPGQLHARPAVERVNP</sequence>
<dbReference type="FunFam" id="3.30.70.890:FF:000001">
    <property type="entry name" value="Galactokinase"/>
    <property type="match status" value="1"/>
</dbReference>
<dbReference type="EMBL" id="JTHE03000022">
    <property type="protein sequence ID" value="MCM1981830.1"/>
    <property type="molecule type" value="Genomic_DNA"/>
</dbReference>
<proteinExistence type="inferred from homology"/>
<dbReference type="Pfam" id="PF00288">
    <property type="entry name" value="GHMP_kinases_N"/>
    <property type="match status" value="1"/>
</dbReference>
<dbReference type="Proteomes" id="UP000031561">
    <property type="component" value="Unassembled WGS sequence"/>
</dbReference>
<dbReference type="AlphaFoldDB" id="A0ABD4SZQ7"/>
<dbReference type="InterPro" id="IPR000705">
    <property type="entry name" value="Galactokinase"/>
</dbReference>
<evidence type="ECO:0000256" key="1">
    <source>
        <dbReference type="ARBA" id="ARBA00006566"/>
    </source>
</evidence>
<dbReference type="RefSeq" id="WP_166279895.1">
    <property type="nucleotide sequence ID" value="NZ_JTHE03000022.1"/>
</dbReference>
<evidence type="ECO:0000259" key="11">
    <source>
        <dbReference type="Pfam" id="PF00288"/>
    </source>
</evidence>
<dbReference type="Gene3D" id="3.30.230.10">
    <property type="match status" value="1"/>
</dbReference>
<dbReference type="InterPro" id="IPR019539">
    <property type="entry name" value="GalKase_N"/>
</dbReference>
<dbReference type="PRINTS" id="PR00959">
    <property type="entry name" value="MEVGALKINASE"/>
</dbReference>
<feature type="domain" description="GHMP kinase N-terminal" evidence="11">
    <location>
        <begin position="86"/>
        <end position="164"/>
    </location>
</feature>
<reference evidence="14 15" key="1">
    <citation type="journal article" date="2015" name="Genome Announc.">
        <title>Draft Genome Sequence of Filamentous Marine Cyanobacterium Lyngbya confervoides Strain BDU141951.</title>
        <authorList>
            <person name="Chandrababunaidu M.M."/>
            <person name="Sen D."/>
            <person name="Tripathy S."/>
        </authorList>
    </citation>
    <scope>NUCLEOTIDE SEQUENCE [LARGE SCALE GENOMIC DNA]</scope>
    <source>
        <strain evidence="14 15">BDU141951</strain>
    </source>
</reference>
<dbReference type="PROSITE" id="PS00627">
    <property type="entry name" value="GHMP_KINASES_ATP"/>
    <property type="match status" value="1"/>
</dbReference>
<organism evidence="14 15">
    <name type="scientific">Lyngbya confervoides BDU141951</name>
    <dbReference type="NCBI Taxonomy" id="1574623"/>
    <lineage>
        <taxon>Bacteria</taxon>
        <taxon>Bacillati</taxon>
        <taxon>Cyanobacteriota</taxon>
        <taxon>Cyanophyceae</taxon>
        <taxon>Oscillatoriophycideae</taxon>
        <taxon>Oscillatoriales</taxon>
        <taxon>Microcoleaceae</taxon>
        <taxon>Lyngbya</taxon>
    </lineage>
</organism>
<name>A0ABD4SZQ7_9CYAN</name>
<keyword evidence="9" id="KW-0119">Carbohydrate metabolism</keyword>
<dbReference type="PIRSF" id="PIRSF000530">
    <property type="entry name" value="Galactokinase"/>
    <property type="match status" value="1"/>
</dbReference>
<dbReference type="InterPro" id="IPR014721">
    <property type="entry name" value="Ribsml_uS5_D2-typ_fold_subgr"/>
</dbReference>
<dbReference type="PRINTS" id="PR00473">
    <property type="entry name" value="GALCTOKINASE"/>
</dbReference>
<evidence type="ECO:0000256" key="8">
    <source>
        <dbReference type="ARBA" id="ARBA00023144"/>
    </source>
</evidence>
<evidence type="ECO:0000256" key="7">
    <source>
        <dbReference type="ARBA" id="ARBA00022842"/>
    </source>
</evidence>
<evidence type="ECO:0000256" key="4">
    <source>
        <dbReference type="ARBA" id="ARBA00022741"/>
    </source>
</evidence>
<dbReference type="GO" id="GO:0046872">
    <property type="term" value="F:metal ion binding"/>
    <property type="evidence" value="ECO:0007669"/>
    <property type="project" value="UniProtKB-KW"/>
</dbReference>
<evidence type="ECO:0000256" key="10">
    <source>
        <dbReference type="NCBIfam" id="TIGR00131"/>
    </source>
</evidence>
<keyword evidence="5" id="KW-0418">Kinase</keyword>
<dbReference type="PANTHER" id="PTHR10457:SF7">
    <property type="entry name" value="GALACTOKINASE-RELATED"/>
    <property type="match status" value="1"/>
</dbReference>
<dbReference type="InterPro" id="IPR006204">
    <property type="entry name" value="GHMP_kinase_N_dom"/>
</dbReference>
<evidence type="ECO:0000259" key="12">
    <source>
        <dbReference type="Pfam" id="PF08544"/>
    </source>
</evidence>
<dbReference type="GO" id="GO:0004335">
    <property type="term" value="F:galactokinase activity"/>
    <property type="evidence" value="ECO:0007669"/>
    <property type="project" value="UniProtKB-UniRule"/>
</dbReference>
<evidence type="ECO:0000256" key="5">
    <source>
        <dbReference type="ARBA" id="ARBA00022777"/>
    </source>
</evidence>
<evidence type="ECO:0000256" key="3">
    <source>
        <dbReference type="ARBA" id="ARBA00022723"/>
    </source>
</evidence>
<keyword evidence="2 14" id="KW-0808">Transferase</keyword>
<evidence type="ECO:0000256" key="2">
    <source>
        <dbReference type="ARBA" id="ARBA00022679"/>
    </source>
</evidence>
<dbReference type="Gene3D" id="3.30.70.890">
    <property type="entry name" value="GHMP kinase, C-terminal domain"/>
    <property type="match status" value="1"/>
</dbReference>
<protein>
    <recommendedName>
        <fullName evidence="10">Galactokinase</fullName>
        <ecNumber evidence="10">2.7.1.6</ecNumber>
    </recommendedName>
</protein>
<evidence type="ECO:0000259" key="13">
    <source>
        <dbReference type="Pfam" id="PF10509"/>
    </source>
</evidence>
<dbReference type="EC" id="2.7.1.6" evidence="10"/>
<keyword evidence="4" id="KW-0547">Nucleotide-binding</keyword>
<feature type="domain" description="GHMP kinase C-terminal" evidence="12">
    <location>
        <begin position="262"/>
        <end position="342"/>
    </location>
</feature>
<dbReference type="InterPro" id="IPR036554">
    <property type="entry name" value="GHMP_kinase_C_sf"/>
</dbReference>
<dbReference type="SUPFAM" id="SSF54211">
    <property type="entry name" value="Ribosomal protein S5 domain 2-like"/>
    <property type="match status" value="1"/>
</dbReference>
<dbReference type="Pfam" id="PF10509">
    <property type="entry name" value="GalKase_gal_bdg"/>
    <property type="match status" value="1"/>
</dbReference>
<dbReference type="NCBIfam" id="TIGR00131">
    <property type="entry name" value="gal_kin"/>
    <property type="match status" value="1"/>
</dbReference>
<feature type="domain" description="Galactokinase N-terminal" evidence="13">
    <location>
        <begin position="4"/>
        <end position="52"/>
    </location>
</feature>